<keyword evidence="3" id="KW-0812">Transmembrane</keyword>
<accession>A0A1T1AXB4</accession>
<dbReference type="Proteomes" id="UP000190750">
    <property type="component" value="Unassembled WGS sequence"/>
</dbReference>
<organism evidence="6 7">
    <name type="scientific">Rhodoferax fermentans</name>
    <dbReference type="NCBI Taxonomy" id="28066"/>
    <lineage>
        <taxon>Bacteria</taxon>
        <taxon>Pseudomonadati</taxon>
        <taxon>Pseudomonadota</taxon>
        <taxon>Betaproteobacteria</taxon>
        <taxon>Burkholderiales</taxon>
        <taxon>Comamonadaceae</taxon>
        <taxon>Rhodoferax</taxon>
    </lineage>
</organism>
<protein>
    <recommendedName>
        <fullName evidence="8">Flagellar biosynthesis protein FliO</fullName>
    </recommendedName>
</protein>
<evidence type="ECO:0000256" key="2">
    <source>
        <dbReference type="ARBA" id="ARBA00022475"/>
    </source>
</evidence>
<sequence>MLSAWFPLVLAIAVLAAIPFGLKWLQRRFGVGVVGGAVSAKVISAVAVGPHQRVVTVEVGPPDARVWLTLGVTAQNITCLHTSAAGSGSADAAHAPDPSAIQV</sequence>
<keyword evidence="7" id="KW-1185">Reference proteome</keyword>
<evidence type="ECO:0000256" key="3">
    <source>
        <dbReference type="ARBA" id="ARBA00022692"/>
    </source>
</evidence>
<dbReference type="RefSeq" id="WP_078366629.1">
    <property type="nucleotide sequence ID" value="NZ_MTJN01000002.1"/>
</dbReference>
<dbReference type="STRING" id="28066.RF819_20480"/>
<evidence type="ECO:0000256" key="5">
    <source>
        <dbReference type="ARBA" id="ARBA00023136"/>
    </source>
</evidence>
<proteinExistence type="predicted"/>
<dbReference type="GO" id="GO:0016020">
    <property type="term" value="C:membrane"/>
    <property type="evidence" value="ECO:0007669"/>
    <property type="project" value="InterPro"/>
</dbReference>
<evidence type="ECO:0000313" key="7">
    <source>
        <dbReference type="Proteomes" id="UP000190750"/>
    </source>
</evidence>
<gene>
    <name evidence="6" type="ORF">RF819_20480</name>
</gene>
<dbReference type="OrthoDB" id="8905632at2"/>
<comment type="subcellular location">
    <subcellularLocation>
        <location evidence="1">Cell membrane</location>
    </subcellularLocation>
</comment>
<keyword evidence="2" id="KW-1003">Cell membrane</keyword>
<dbReference type="InterPro" id="IPR022781">
    <property type="entry name" value="Flagellar_biosynth_FliO"/>
</dbReference>
<dbReference type="EMBL" id="MTJN01000002">
    <property type="protein sequence ID" value="OOV08740.1"/>
    <property type="molecule type" value="Genomic_DNA"/>
</dbReference>
<dbReference type="GO" id="GO:0044781">
    <property type="term" value="P:bacterial-type flagellum organization"/>
    <property type="evidence" value="ECO:0007669"/>
    <property type="project" value="InterPro"/>
</dbReference>
<keyword evidence="5" id="KW-0472">Membrane</keyword>
<evidence type="ECO:0000256" key="1">
    <source>
        <dbReference type="ARBA" id="ARBA00004236"/>
    </source>
</evidence>
<dbReference type="AlphaFoldDB" id="A0A1T1AXB4"/>
<dbReference type="Pfam" id="PF04347">
    <property type="entry name" value="FliO"/>
    <property type="match status" value="1"/>
</dbReference>
<name>A0A1T1AXB4_RHOFE</name>
<evidence type="ECO:0000313" key="6">
    <source>
        <dbReference type="EMBL" id="OOV08740.1"/>
    </source>
</evidence>
<evidence type="ECO:0000256" key="4">
    <source>
        <dbReference type="ARBA" id="ARBA00022989"/>
    </source>
</evidence>
<comment type="caution">
    <text evidence="6">The sequence shown here is derived from an EMBL/GenBank/DDBJ whole genome shotgun (WGS) entry which is preliminary data.</text>
</comment>
<keyword evidence="4" id="KW-1133">Transmembrane helix</keyword>
<reference evidence="6 7" key="1">
    <citation type="submission" date="2017-01" db="EMBL/GenBank/DDBJ databases">
        <title>Genome sequencing of Rhodoferax fermentans JCM 7819.</title>
        <authorList>
            <person name="Kim Y.J."/>
            <person name="Farh M.E.-A."/>
            <person name="Yang D.-C."/>
        </authorList>
    </citation>
    <scope>NUCLEOTIDE SEQUENCE [LARGE SCALE GENOMIC DNA]</scope>
    <source>
        <strain evidence="6 7">JCM 7819</strain>
    </source>
</reference>
<evidence type="ECO:0008006" key="8">
    <source>
        <dbReference type="Google" id="ProtNLM"/>
    </source>
</evidence>